<accession>A0A0N1PCI4</accession>
<feature type="region of interest" description="Disordered" evidence="1">
    <location>
        <begin position="1"/>
        <end position="23"/>
    </location>
</feature>
<dbReference type="Proteomes" id="UP000038009">
    <property type="component" value="Unassembled WGS sequence"/>
</dbReference>
<dbReference type="AlphaFoldDB" id="A0A0N1PCI4"/>
<reference evidence="3 4" key="1">
    <citation type="journal article" date="2015" name="PLoS Pathog.">
        <title>Leptomonas seymouri: Adaptations to the Dixenous Life Cycle Analyzed by Genome Sequencing, Transcriptome Profiling and Co-infection with Leishmania donovani.</title>
        <authorList>
            <person name="Kraeva N."/>
            <person name="Butenko A."/>
            <person name="Hlavacova J."/>
            <person name="Kostygov A."/>
            <person name="Myskova J."/>
            <person name="Grybchuk D."/>
            <person name="Lestinova T."/>
            <person name="Votypka J."/>
            <person name="Volf P."/>
            <person name="Opperdoes F."/>
            <person name="Flegontov P."/>
            <person name="Lukes J."/>
            <person name="Yurchenko V."/>
        </authorList>
    </citation>
    <scope>NUCLEOTIDE SEQUENCE [LARGE SCALE GENOMIC DNA]</scope>
    <source>
        <strain evidence="3 4">ATCC 30220</strain>
    </source>
</reference>
<dbReference type="InterPro" id="IPR039551">
    <property type="entry name" value="Cho/carn_acyl_trans"/>
</dbReference>
<evidence type="ECO:0000259" key="2">
    <source>
        <dbReference type="Pfam" id="PF00755"/>
    </source>
</evidence>
<keyword evidence="4" id="KW-1185">Reference proteome</keyword>
<dbReference type="SUPFAM" id="SSF52777">
    <property type="entry name" value="CoA-dependent acyltransferases"/>
    <property type="match status" value="1"/>
</dbReference>
<evidence type="ECO:0000256" key="1">
    <source>
        <dbReference type="SAM" id="MobiDB-lite"/>
    </source>
</evidence>
<dbReference type="OrthoDB" id="246450at2759"/>
<sequence>MALAAKKKTGVKDRSSVEETATAASVQSMFTSAARATMWHADSSSTGANNAASVVTVPALSDAQRAHTAATNAVCGRPFGAIQLENSWSRAEGMRRVHKVENLLPRLPAWKPERAVYTRLFTASAPLASGSSTCSAAGTETNSEGSWAPPRTVETSYEEWLAYVAAHRSSPLLYPHHTLLFDAALMMSPRCTSAATSPSSAYVQVASVIHRLLAVYLERCRKQQSGIDAQSSERNVPSRTFASLLYTSVYNNNFSGPAEERKDVTFGSAELGNATVEKAADPSSHPPRRYDAMSVISCLSVAHLCVCVGKHYYKLNVIDDHYGRLRSVAAIAGGLEAICRHHMEVAQADPLSGASPVVRHDRDAMEMMFANLSSLSDKDAFDVRRRLQDASAVNVCSLDALQGGLCVLVLKDVDNSRGEDKEKAPVARWLHSVCSFEVSLRQPRQWLMRLLAVVAPSQAGLEWIARAATPPSVATAAATAAVHSAEPTPAEEEKPNDFAAGQLAAVQALRQAAFSTSVGEEGLAEYLELWLPEKHRIPLRPYPVPQWDPEATQLTVENISQAHGPTTEQFVMSLLRVIAEFKQSKTFLSSAPRNAREEWPCVVIAVQPLYGGAPTLVALDSPAIQHYYEVLAARPRLFAAATKKRIEAEAIEEVRAVLNIASYAVSTVRTPPPCSAGKSSSSSSWWDVLDKQPADLCVSFTVLPRAAPSSECTAVRRVVSNLALSSALLVNCTAQQTAAEAHQRASAARVIDAVVQANSKASVEFSRAFSSALASSAQS</sequence>
<feature type="domain" description="Choline/carnitine acyltransferase" evidence="2">
    <location>
        <begin position="286"/>
        <end position="423"/>
    </location>
</feature>
<gene>
    <name evidence="3" type="ORF">ABL78_5537</name>
</gene>
<evidence type="ECO:0000313" key="4">
    <source>
        <dbReference type="Proteomes" id="UP000038009"/>
    </source>
</evidence>
<dbReference type="Gene3D" id="3.30.559.70">
    <property type="entry name" value="Choline/Carnitine o-acyltransferase, domain 2"/>
    <property type="match status" value="1"/>
</dbReference>
<dbReference type="InterPro" id="IPR042231">
    <property type="entry name" value="Cho/carn_acyl_trans_2"/>
</dbReference>
<evidence type="ECO:0000313" key="3">
    <source>
        <dbReference type="EMBL" id="KPI85412.1"/>
    </source>
</evidence>
<comment type="caution">
    <text evidence="3">The sequence shown here is derived from an EMBL/GenBank/DDBJ whole genome shotgun (WGS) entry which is preliminary data.</text>
</comment>
<name>A0A0N1PCI4_LEPSE</name>
<dbReference type="OMA" id="EWLGHIA"/>
<protein>
    <recommendedName>
        <fullName evidence="2">Choline/carnitine acyltransferase domain-containing protein</fullName>
    </recommendedName>
</protein>
<organism evidence="3 4">
    <name type="scientific">Leptomonas seymouri</name>
    <dbReference type="NCBI Taxonomy" id="5684"/>
    <lineage>
        <taxon>Eukaryota</taxon>
        <taxon>Discoba</taxon>
        <taxon>Euglenozoa</taxon>
        <taxon>Kinetoplastea</taxon>
        <taxon>Metakinetoplastina</taxon>
        <taxon>Trypanosomatida</taxon>
        <taxon>Trypanosomatidae</taxon>
        <taxon>Leishmaniinae</taxon>
        <taxon>Leptomonas</taxon>
    </lineage>
</organism>
<dbReference type="EMBL" id="LJSK01000189">
    <property type="protein sequence ID" value="KPI85412.1"/>
    <property type="molecule type" value="Genomic_DNA"/>
</dbReference>
<dbReference type="VEuPathDB" id="TriTrypDB:Lsey_0189_0110"/>
<proteinExistence type="predicted"/>
<dbReference type="Pfam" id="PF00755">
    <property type="entry name" value="Carn_acyltransf"/>
    <property type="match status" value="1"/>
</dbReference>